<evidence type="ECO:0000256" key="3">
    <source>
        <dbReference type="PROSITE-ProRule" id="PRU00169"/>
    </source>
</evidence>
<dbReference type="Gene3D" id="3.40.50.2300">
    <property type="match status" value="1"/>
</dbReference>
<accession>A0A5M8QBM9</accession>
<dbReference type="SMART" id="SM00421">
    <property type="entry name" value="HTH_LUXR"/>
    <property type="match status" value="1"/>
</dbReference>
<dbReference type="Pfam" id="PF00196">
    <property type="entry name" value="GerE"/>
    <property type="match status" value="1"/>
</dbReference>
<dbReference type="InterPro" id="IPR000792">
    <property type="entry name" value="Tscrpt_reg_LuxR_C"/>
</dbReference>
<evidence type="ECO:0000256" key="1">
    <source>
        <dbReference type="ARBA" id="ARBA00022553"/>
    </source>
</evidence>
<evidence type="ECO:0000313" key="6">
    <source>
        <dbReference type="EMBL" id="KAA6432503.1"/>
    </source>
</evidence>
<dbReference type="PANTHER" id="PTHR43214">
    <property type="entry name" value="TWO-COMPONENT RESPONSE REGULATOR"/>
    <property type="match status" value="1"/>
</dbReference>
<dbReference type="CDD" id="cd06170">
    <property type="entry name" value="LuxR_C_like"/>
    <property type="match status" value="1"/>
</dbReference>
<feature type="domain" description="HTH luxR-type" evidence="4">
    <location>
        <begin position="150"/>
        <end position="215"/>
    </location>
</feature>
<organism evidence="6 7">
    <name type="scientific">Rufibacter glacialis</name>
    <dbReference type="NCBI Taxonomy" id="1259555"/>
    <lineage>
        <taxon>Bacteria</taxon>
        <taxon>Pseudomonadati</taxon>
        <taxon>Bacteroidota</taxon>
        <taxon>Cytophagia</taxon>
        <taxon>Cytophagales</taxon>
        <taxon>Hymenobacteraceae</taxon>
        <taxon>Rufibacter</taxon>
    </lineage>
</organism>
<comment type="caution">
    <text evidence="6">The sequence shown here is derived from an EMBL/GenBank/DDBJ whole genome shotgun (WGS) entry which is preliminary data.</text>
</comment>
<reference evidence="6 7" key="1">
    <citation type="submission" date="2019-07" db="EMBL/GenBank/DDBJ databases">
        <authorList>
            <person name="Qu J.-H."/>
        </authorList>
    </citation>
    <scope>NUCLEOTIDE SEQUENCE [LARGE SCALE GENOMIC DNA]</scope>
    <source>
        <strain evidence="6 7">MDT1-10-3</strain>
    </source>
</reference>
<dbReference type="AlphaFoldDB" id="A0A5M8QBM9"/>
<proteinExistence type="predicted"/>
<reference evidence="6 7" key="2">
    <citation type="submission" date="2019-09" db="EMBL/GenBank/DDBJ databases">
        <title>A bacterium isolated from glacier soil.</title>
        <authorList>
            <person name="Liu Q."/>
        </authorList>
    </citation>
    <scope>NUCLEOTIDE SEQUENCE [LARGE SCALE GENOMIC DNA]</scope>
    <source>
        <strain evidence="6 7">MDT1-10-3</strain>
    </source>
</reference>
<feature type="modified residue" description="4-aspartylphosphate" evidence="3">
    <location>
        <position position="57"/>
    </location>
</feature>
<dbReference type="PRINTS" id="PR00038">
    <property type="entry name" value="HTHLUXR"/>
</dbReference>
<dbReference type="SMART" id="SM00448">
    <property type="entry name" value="REC"/>
    <property type="match status" value="1"/>
</dbReference>
<dbReference type="PROSITE" id="PS50110">
    <property type="entry name" value="RESPONSE_REGULATORY"/>
    <property type="match status" value="1"/>
</dbReference>
<dbReference type="PROSITE" id="PS50043">
    <property type="entry name" value="HTH_LUXR_2"/>
    <property type="match status" value="1"/>
</dbReference>
<feature type="domain" description="Response regulatory" evidence="5">
    <location>
        <begin position="5"/>
        <end position="122"/>
    </location>
</feature>
<gene>
    <name evidence="6" type="ORF">FOE74_15515</name>
</gene>
<dbReference type="InterPro" id="IPR016032">
    <property type="entry name" value="Sig_transdc_resp-reg_C-effctor"/>
</dbReference>
<dbReference type="SUPFAM" id="SSF52172">
    <property type="entry name" value="CheY-like"/>
    <property type="match status" value="1"/>
</dbReference>
<keyword evidence="1 3" id="KW-0597">Phosphoprotein</keyword>
<dbReference type="CDD" id="cd17535">
    <property type="entry name" value="REC_NarL-like"/>
    <property type="match status" value="1"/>
</dbReference>
<dbReference type="GO" id="GO:0000160">
    <property type="term" value="P:phosphorelay signal transduction system"/>
    <property type="evidence" value="ECO:0007669"/>
    <property type="project" value="InterPro"/>
</dbReference>
<evidence type="ECO:0000259" key="5">
    <source>
        <dbReference type="PROSITE" id="PS50110"/>
    </source>
</evidence>
<name>A0A5M8QBM9_9BACT</name>
<evidence type="ECO:0000256" key="2">
    <source>
        <dbReference type="ARBA" id="ARBA00023125"/>
    </source>
</evidence>
<dbReference type="OrthoDB" id="9797341at2"/>
<dbReference type="InterPro" id="IPR058245">
    <property type="entry name" value="NreC/VraR/RcsB-like_REC"/>
</dbReference>
<dbReference type="InterPro" id="IPR039420">
    <property type="entry name" value="WalR-like"/>
</dbReference>
<dbReference type="EMBL" id="VKKZ01000022">
    <property type="protein sequence ID" value="KAA6432503.1"/>
    <property type="molecule type" value="Genomic_DNA"/>
</dbReference>
<protein>
    <submittedName>
        <fullName evidence="6">Response regulator transcription factor</fullName>
    </submittedName>
</protein>
<dbReference type="RefSeq" id="WP_149099535.1">
    <property type="nucleotide sequence ID" value="NZ_BMMG01000005.1"/>
</dbReference>
<dbReference type="Proteomes" id="UP000323866">
    <property type="component" value="Unassembled WGS sequence"/>
</dbReference>
<evidence type="ECO:0000313" key="7">
    <source>
        <dbReference type="Proteomes" id="UP000323866"/>
    </source>
</evidence>
<dbReference type="Pfam" id="PF00072">
    <property type="entry name" value="Response_reg"/>
    <property type="match status" value="1"/>
</dbReference>
<sequence length="217" mass="24708">MQKITVGIVEDNVQLGQDIRDKLALSEEMEVLFEVQNGKILLQRLSMGTIPKVLLMDINMPEVDGIEATWRVKELYPVIKIIILTVMDDEKKLFEALQAGATGYLLKDAKPHQLLNAVDEVLEGGLPLSPSLAYQVLAYLKGEKHVPKRPIAAFEVLSKREKEVMEFLKRGLPIKQISEELFIANKTVRKHLENIYEKLHIHSYKELIAKINGDERN</sequence>
<dbReference type="GO" id="GO:0006355">
    <property type="term" value="P:regulation of DNA-templated transcription"/>
    <property type="evidence" value="ECO:0007669"/>
    <property type="project" value="InterPro"/>
</dbReference>
<dbReference type="InterPro" id="IPR011006">
    <property type="entry name" value="CheY-like_superfamily"/>
</dbReference>
<dbReference type="GO" id="GO:0003677">
    <property type="term" value="F:DNA binding"/>
    <property type="evidence" value="ECO:0007669"/>
    <property type="project" value="UniProtKB-KW"/>
</dbReference>
<dbReference type="InterPro" id="IPR001789">
    <property type="entry name" value="Sig_transdc_resp-reg_receiver"/>
</dbReference>
<dbReference type="PANTHER" id="PTHR43214:SF43">
    <property type="entry name" value="TWO-COMPONENT RESPONSE REGULATOR"/>
    <property type="match status" value="1"/>
</dbReference>
<evidence type="ECO:0000259" key="4">
    <source>
        <dbReference type="PROSITE" id="PS50043"/>
    </source>
</evidence>
<keyword evidence="2" id="KW-0238">DNA-binding</keyword>
<dbReference type="SUPFAM" id="SSF46894">
    <property type="entry name" value="C-terminal effector domain of the bipartite response regulators"/>
    <property type="match status" value="1"/>
</dbReference>